<reference evidence="1 2" key="1">
    <citation type="submission" date="2022-01" db="EMBL/GenBank/DDBJ databases">
        <title>Novel bile acid biosynthetic pathways are enriched in the microbiome of centenarians.</title>
        <authorList>
            <person name="Sato Y."/>
            <person name="Atarashi K."/>
            <person name="Plichta R.D."/>
            <person name="Arai Y."/>
            <person name="Sasajima S."/>
            <person name="Kearney M.S."/>
            <person name="Suda W."/>
            <person name="Takeshita K."/>
            <person name="Sasaki T."/>
            <person name="Okamoto S."/>
            <person name="Skelly N.A."/>
            <person name="Okamura Y."/>
            <person name="Vlamakis H."/>
            <person name="Li Y."/>
            <person name="Tanoue T."/>
            <person name="Takei H."/>
            <person name="Nittono H."/>
            <person name="Narushima S."/>
            <person name="Irie J."/>
            <person name="Itoh H."/>
            <person name="Moriya K."/>
            <person name="Sugiura Y."/>
            <person name="Suematsu M."/>
            <person name="Moritoki N."/>
            <person name="Shibata S."/>
            <person name="Littman R.D."/>
            <person name="Fischbach A.M."/>
            <person name="Uwamino Y."/>
            <person name="Inoue T."/>
            <person name="Honda A."/>
            <person name="Hattori M."/>
            <person name="Murai T."/>
            <person name="Xavier J.R."/>
            <person name="Hirose N."/>
            <person name="Honda K."/>
        </authorList>
    </citation>
    <scope>NUCLEOTIDE SEQUENCE [LARGE SCALE GENOMIC DNA]</scope>
    <source>
        <strain evidence="1 2">CE91-St30</strain>
    </source>
</reference>
<gene>
    <name evidence="1" type="ORF">CE91St30_23470</name>
</gene>
<evidence type="ECO:0000313" key="2">
    <source>
        <dbReference type="Proteomes" id="UP001320544"/>
    </source>
</evidence>
<keyword evidence="2" id="KW-1185">Reference proteome</keyword>
<proteinExistence type="predicted"/>
<organism evidence="1 2">
    <name type="scientific">Raoultibacter timonensis</name>
    <dbReference type="NCBI Taxonomy" id="1907662"/>
    <lineage>
        <taxon>Bacteria</taxon>
        <taxon>Bacillati</taxon>
        <taxon>Actinomycetota</taxon>
        <taxon>Coriobacteriia</taxon>
        <taxon>Eggerthellales</taxon>
        <taxon>Eggerthellaceae</taxon>
        <taxon>Raoultibacter</taxon>
    </lineage>
</organism>
<protein>
    <submittedName>
        <fullName evidence="1">Uncharacterized protein</fullName>
    </submittedName>
</protein>
<dbReference type="Proteomes" id="UP001320544">
    <property type="component" value="Chromosome"/>
</dbReference>
<sequence>MQLNASLSIPWMLDAHISTEQSLRASGKQILPEPGFEDHRNEVVRRGYHCAARVPVAVKLGPIGKSE</sequence>
<dbReference type="EMBL" id="AP025564">
    <property type="protein sequence ID" value="BDE97014.1"/>
    <property type="molecule type" value="Genomic_DNA"/>
</dbReference>
<evidence type="ECO:0000313" key="1">
    <source>
        <dbReference type="EMBL" id="BDE97014.1"/>
    </source>
</evidence>
<accession>A0ABN6MH26</accession>
<name>A0ABN6MH26_9ACTN</name>